<proteinExistence type="predicted"/>
<reference evidence="2" key="1">
    <citation type="journal article" date="2023" name="Nat. Plants">
        <title>Single-cell RNA sequencing provides a high-resolution roadmap for understanding the multicellular compartmentation of specialized metabolism.</title>
        <authorList>
            <person name="Sun S."/>
            <person name="Shen X."/>
            <person name="Li Y."/>
            <person name="Li Y."/>
            <person name="Wang S."/>
            <person name="Li R."/>
            <person name="Zhang H."/>
            <person name="Shen G."/>
            <person name="Guo B."/>
            <person name="Wei J."/>
            <person name="Xu J."/>
            <person name="St-Pierre B."/>
            <person name="Chen S."/>
            <person name="Sun C."/>
        </authorList>
    </citation>
    <scope>NUCLEOTIDE SEQUENCE [LARGE SCALE GENOMIC DNA]</scope>
</reference>
<keyword evidence="2" id="KW-1185">Reference proteome</keyword>
<evidence type="ECO:0000313" key="1">
    <source>
        <dbReference type="EMBL" id="KAI5659421.1"/>
    </source>
</evidence>
<protein>
    <submittedName>
        <fullName evidence="1">Uncharacterized protein</fullName>
    </submittedName>
</protein>
<organism evidence="1 2">
    <name type="scientific">Catharanthus roseus</name>
    <name type="common">Madagascar periwinkle</name>
    <name type="synonym">Vinca rosea</name>
    <dbReference type="NCBI Taxonomy" id="4058"/>
    <lineage>
        <taxon>Eukaryota</taxon>
        <taxon>Viridiplantae</taxon>
        <taxon>Streptophyta</taxon>
        <taxon>Embryophyta</taxon>
        <taxon>Tracheophyta</taxon>
        <taxon>Spermatophyta</taxon>
        <taxon>Magnoliopsida</taxon>
        <taxon>eudicotyledons</taxon>
        <taxon>Gunneridae</taxon>
        <taxon>Pentapetalae</taxon>
        <taxon>asterids</taxon>
        <taxon>lamiids</taxon>
        <taxon>Gentianales</taxon>
        <taxon>Apocynaceae</taxon>
        <taxon>Rauvolfioideae</taxon>
        <taxon>Vinceae</taxon>
        <taxon>Catharanthinae</taxon>
        <taxon>Catharanthus</taxon>
    </lineage>
</organism>
<accession>A0ACC0AFR2</accession>
<sequence>MAGDEGKKQLQKSYFDVLGICCTSEVPLVEKILKNLQGVKDFSVIVPSRTVIVIHDNLLISQLQIVKALNEARLEASVRIEGVKNFEKKWPSPYTIACGVLLLLSFLKYIFHPLQWLAVGAVAIGIIPIVLRAITALKNLSFGDINLLVIITVVGSIVLKDYWEAATIVFLFTIAEWLESRASHKATAAMSSLVNLVPQRAVLAETGEEVSVEDVKVNTLLAVKDGEVVPIDGIVFEGNCEVDEKTLTGESFPVPKQKDSSVWAGTMNVNGYISIRTTALAEDCVVARMTKLVEEAQNKRSRTQRYIEKCAKYYTPAIVIISAGLAIVPALLKVHNQKYWYHLALVVLVSACPCALVLSTPVAMFCALTKAATAGVFFKGAEYLESLAEVRIMAFDKTGTITRAEFEVTEFRPLLDDISQNTLLYWVSSIESKSSHPLAAALVDFAKLHSVEPKPDKVEEFKNFPGEGIYGKIDGKDVHIGNQKISSRSGCASVPSLEGNVVEGKSIGYIFLDSRPAGIFCLSDVCRTGAKEALQELKAMGIKTAMLTGDSFSAAKHAQNQLGGALGEVHAELLPEDKAKMIKEFQKEASTAMIGDGLNDAPALATADIGISMGISGSALATETGNILLMTNDIQKIPKVRRLARRVKRKIIENMFLSIITKAAIVALAIAGHPLVWAAVLADTGTCLLVILNSMLLLREIPRQQGKCCKSSGTSHHHKHKGRANETTHGNESCCGDQQQKPCQVQTCSSKICASRCESSSTGSGAHDHQVHKHQNSNDKHSCCAPSGNELLEKKNCRGAHKHEAPKHQNPSRNRSCCQSKRGTPDIVPDNHQHQQVHNKCSILVDAGAHGTKHCHDDNHKANLCSGSSSCSSASSSTCHKQHQVKSCVNQVCCQPEPAKTVHLECKNHAAECPNLNNRPVGGCCQSFRKECCGKNSHFGTNFGVGLSEIVIE</sequence>
<evidence type="ECO:0000313" key="2">
    <source>
        <dbReference type="Proteomes" id="UP001060085"/>
    </source>
</evidence>
<name>A0ACC0AFR2_CATRO</name>
<gene>
    <name evidence="1" type="ORF">M9H77_28214</name>
</gene>
<comment type="caution">
    <text evidence="1">The sequence shown here is derived from an EMBL/GenBank/DDBJ whole genome shotgun (WGS) entry which is preliminary data.</text>
</comment>
<dbReference type="EMBL" id="CM044706">
    <property type="protein sequence ID" value="KAI5659421.1"/>
    <property type="molecule type" value="Genomic_DNA"/>
</dbReference>
<dbReference type="Proteomes" id="UP001060085">
    <property type="component" value="Linkage Group LG06"/>
</dbReference>